<dbReference type="KEGG" id="tva:4752783"/>
<keyword evidence="1" id="KW-1133">Transmembrane helix</keyword>
<dbReference type="RefSeq" id="XP_001307964.1">
    <property type="nucleotide sequence ID" value="XM_001307963.1"/>
</dbReference>
<sequence>MTEHEASKSNGSGEGASYSRKARTFVQKTKLVDKVFPLFDQMIKIVHFPKWITVIISIFVELQVLSVALWIYTPIYSRTSGGFTKYYEILNYIFSFQNPLDQSRTDGIHLIISACLAVATLVIIFSLTIYASYFYQIAPVYLYISAIILDIIDPIFIIPSAKCEFNELVKI</sequence>
<feature type="transmembrane region" description="Helical" evidence="1">
    <location>
        <begin position="140"/>
        <end position="161"/>
    </location>
</feature>
<feature type="transmembrane region" description="Helical" evidence="1">
    <location>
        <begin position="108"/>
        <end position="133"/>
    </location>
</feature>
<reference evidence="2" key="2">
    <citation type="journal article" date="2007" name="Science">
        <title>Draft genome sequence of the sexually transmitted pathogen Trichomonas vaginalis.</title>
        <authorList>
            <person name="Carlton J.M."/>
            <person name="Hirt R.P."/>
            <person name="Silva J.C."/>
            <person name="Delcher A.L."/>
            <person name="Schatz M."/>
            <person name="Zhao Q."/>
            <person name="Wortman J.R."/>
            <person name="Bidwell S.L."/>
            <person name="Alsmark U.C.M."/>
            <person name="Besteiro S."/>
            <person name="Sicheritz-Ponten T."/>
            <person name="Noel C.J."/>
            <person name="Dacks J.B."/>
            <person name="Foster P.G."/>
            <person name="Simillion C."/>
            <person name="Van de Peer Y."/>
            <person name="Miranda-Saavedra D."/>
            <person name="Barton G.J."/>
            <person name="Westrop G.D."/>
            <person name="Mueller S."/>
            <person name="Dessi D."/>
            <person name="Fiori P.L."/>
            <person name="Ren Q."/>
            <person name="Paulsen I."/>
            <person name="Zhang H."/>
            <person name="Bastida-Corcuera F.D."/>
            <person name="Simoes-Barbosa A."/>
            <person name="Brown M.T."/>
            <person name="Hayes R.D."/>
            <person name="Mukherjee M."/>
            <person name="Okumura C.Y."/>
            <person name="Schneider R."/>
            <person name="Smith A.J."/>
            <person name="Vanacova S."/>
            <person name="Villalvazo M."/>
            <person name="Haas B.J."/>
            <person name="Pertea M."/>
            <person name="Feldblyum T.V."/>
            <person name="Utterback T.R."/>
            <person name="Shu C.L."/>
            <person name="Osoegawa K."/>
            <person name="de Jong P.J."/>
            <person name="Hrdy I."/>
            <person name="Horvathova L."/>
            <person name="Zubacova Z."/>
            <person name="Dolezal P."/>
            <person name="Malik S.B."/>
            <person name="Logsdon J.M. Jr."/>
            <person name="Henze K."/>
            <person name="Gupta A."/>
            <person name="Wang C.C."/>
            <person name="Dunne R.L."/>
            <person name="Upcroft J.A."/>
            <person name="Upcroft P."/>
            <person name="White O."/>
            <person name="Salzberg S.L."/>
            <person name="Tang P."/>
            <person name="Chiu C.-H."/>
            <person name="Lee Y.-S."/>
            <person name="Embley T.M."/>
            <person name="Coombs G.H."/>
            <person name="Mottram J.C."/>
            <person name="Tachezy J."/>
            <person name="Fraser-Liggett C.M."/>
            <person name="Johnson P.J."/>
        </authorList>
    </citation>
    <scope>NUCLEOTIDE SEQUENCE [LARGE SCALE GENOMIC DNA]</scope>
    <source>
        <strain evidence="2">G3</strain>
    </source>
</reference>
<feature type="transmembrane region" description="Helical" evidence="1">
    <location>
        <begin position="51"/>
        <end position="72"/>
    </location>
</feature>
<dbReference type="Proteomes" id="UP000001542">
    <property type="component" value="Unassembled WGS sequence"/>
</dbReference>
<gene>
    <name evidence="2" type="ORF">TVAG_034630</name>
</gene>
<keyword evidence="1" id="KW-0472">Membrane</keyword>
<keyword evidence="1" id="KW-0812">Transmembrane</keyword>
<name>A2FJ73_TRIV3</name>
<evidence type="ECO:0000313" key="3">
    <source>
        <dbReference type="Proteomes" id="UP000001542"/>
    </source>
</evidence>
<protein>
    <submittedName>
        <fullName evidence="2">Uncharacterized protein</fullName>
    </submittedName>
</protein>
<keyword evidence="3" id="KW-1185">Reference proteome</keyword>
<evidence type="ECO:0000256" key="1">
    <source>
        <dbReference type="SAM" id="Phobius"/>
    </source>
</evidence>
<accession>A2FJ73</accession>
<proteinExistence type="predicted"/>
<dbReference type="EMBL" id="DS113826">
    <property type="protein sequence ID" value="EAX95034.1"/>
    <property type="molecule type" value="Genomic_DNA"/>
</dbReference>
<dbReference type="VEuPathDB" id="TrichDB:TVAG_034630"/>
<dbReference type="VEuPathDB" id="TrichDB:TVAGG3_0440720"/>
<organism evidence="2 3">
    <name type="scientific">Trichomonas vaginalis (strain ATCC PRA-98 / G3)</name>
    <dbReference type="NCBI Taxonomy" id="412133"/>
    <lineage>
        <taxon>Eukaryota</taxon>
        <taxon>Metamonada</taxon>
        <taxon>Parabasalia</taxon>
        <taxon>Trichomonadida</taxon>
        <taxon>Trichomonadidae</taxon>
        <taxon>Trichomonas</taxon>
    </lineage>
</organism>
<dbReference type="AlphaFoldDB" id="A2FJ73"/>
<evidence type="ECO:0000313" key="2">
    <source>
        <dbReference type="EMBL" id="EAX95034.1"/>
    </source>
</evidence>
<dbReference type="InParanoid" id="A2FJ73"/>
<reference evidence="2" key="1">
    <citation type="submission" date="2006-10" db="EMBL/GenBank/DDBJ databases">
        <authorList>
            <person name="Amadeo P."/>
            <person name="Zhao Q."/>
            <person name="Wortman J."/>
            <person name="Fraser-Liggett C."/>
            <person name="Carlton J."/>
        </authorList>
    </citation>
    <scope>NUCLEOTIDE SEQUENCE</scope>
    <source>
        <strain evidence="2">G3</strain>
    </source>
</reference>